<dbReference type="InterPro" id="IPR000463">
    <property type="entry name" value="Fatty_acid-bd"/>
</dbReference>
<keyword evidence="5" id="KW-1185">Reference proteome</keyword>
<organism evidence="4 5">
    <name type="scientific">Daphnia galeata</name>
    <dbReference type="NCBI Taxonomy" id="27404"/>
    <lineage>
        <taxon>Eukaryota</taxon>
        <taxon>Metazoa</taxon>
        <taxon>Ecdysozoa</taxon>
        <taxon>Arthropoda</taxon>
        <taxon>Crustacea</taxon>
        <taxon>Branchiopoda</taxon>
        <taxon>Diplostraca</taxon>
        <taxon>Cladocera</taxon>
        <taxon>Anomopoda</taxon>
        <taxon>Daphniidae</taxon>
        <taxon>Daphnia</taxon>
    </lineage>
</organism>
<comment type="caution">
    <text evidence="4">The sequence shown here is derived from an EMBL/GenBank/DDBJ whole genome shotgun (WGS) entry which is preliminary data.</text>
</comment>
<dbReference type="PRINTS" id="PR00178">
    <property type="entry name" value="FATTYACIDBP"/>
</dbReference>
<dbReference type="InterPro" id="IPR031259">
    <property type="entry name" value="ILBP"/>
</dbReference>
<dbReference type="CDD" id="cd00742">
    <property type="entry name" value="FABP"/>
    <property type="match status" value="2"/>
</dbReference>
<protein>
    <recommendedName>
        <fullName evidence="3">Cytosolic fatty-acid binding proteins domain-containing protein</fullName>
    </recommendedName>
</protein>
<accession>A0A8J2RSS8</accession>
<feature type="domain" description="Cytosolic fatty-acid binding proteins" evidence="3">
    <location>
        <begin position="558"/>
        <end position="575"/>
    </location>
</feature>
<reference evidence="4" key="1">
    <citation type="submission" date="2021-11" db="EMBL/GenBank/DDBJ databases">
        <authorList>
            <person name="Schell T."/>
        </authorList>
    </citation>
    <scope>NUCLEOTIDE SEQUENCE</scope>
    <source>
        <strain evidence="4">M5</strain>
    </source>
</reference>
<proteinExistence type="inferred from homology"/>
<dbReference type="GO" id="GO:0008289">
    <property type="term" value="F:lipid binding"/>
    <property type="evidence" value="ECO:0007669"/>
    <property type="project" value="UniProtKB-KW"/>
</dbReference>
<dbReference type="OrthoDB" id="354351at2759"/>
<evidence type="ECO:0000259" key="3">
    <source>
        <dbReference type="PROSITE" id="PS00214"/>
    </source>
</evidence>
<evidence type="ECO:0000313" key="5">
    <source>
        <dbReference type="Proteomes" id="UP000789390"/>
    </source>
</evidence>
<dbReference type="Gene3D" id="2.40.128.20">
    <property type="match status" value="3"/>
</dbReference>
<dbReference type="PANTHER" id="PTHR11955">
    <property type="entry name" value="FATTY ACID BINDING PROTEIN"/>
    <property type="match status" value="1"/>
</dbReference>
<dbReference type="EMBL" id="CAKKLH010000190">
    <property type="protein sequence ID" value="CAH0105568.1"/>
    <property type="molecule type" value="Genomic_DNA"/>
</dbReference>
<comment type="similarity">
    <text evidence="1">Belongs to the calycin superfamily. Fatty-acid binding protein (FABP) family.</text>
</comment>
<sequence>MKSSDGVKTLDGRVTSTTSPLLQDDVQTLLVLVLAAYCVLADEPQQQDQEGAEQFYQIHGFYPSWYPYGAVRAYPYAYGYNYYGAYPYGVVPAGAQPAYGFLPQHVKVNAAMKAKQDAENKITAGRTSAEIQQKQSAFFSKVVGKYCLDGQENFEQYLEAIGLNMDIRAVVMKQVPCVKLNHHGDEWSVQITGISKDYDYKFRFGVEMKRATFDGRQVTALYNLMEEGDTFKIVQKETWGNKESVIVYELDGDNWKATLLVLVLAAYCVLAAQPQQQDQEGAEQYYHSIHGFYPSWYPAALGAVRAYPYAYGHYNYYGAYPYGVVPGAQPALYGSLPQHVKVNGLNVDNRAVVMKRVPCANLNYHDGELSVQMAGIGKNYDFKFRSGIELKRVTLDGRQVTDLFTLVEEGGNFKIVQKETWENKEAVKVHDLDGDNWKVTLLVLVLTAYCVLAAEPQQQDQEGAEQFYHIHGFYPSWYPAAALGVVRVYPYAYGHYNYYGAYPYGVIPGAQPTYGFLPHHVKVNAMEGKQDQENQIPAGRSSAEIQQKQLDFFAKVAGKYCLVGQENYEQYLEAIGLSMDNRAVAMKQVPCANLNYHDDELSVQMTGIGMDYHFKFRFGVEMKRITEDGRQVIDLYNLMEEGGHFKIVQKETWENKEAVTVHELDGDNWKVAMTLGDVKASRHFRRE</sequence>
<evidence type="ECO:0000256" key="2">
    <source>
        <dbReference type="ARBA" id="ARBA00023121"/>
    </source>
</evidence>
<evidence type="ECO:0000256" key="1">
    <source>
        <dbReference type="ARBA" id="ARBA00008390"/>
    </source>
</evidence>
<name>A0A8J2RSS8_9CRUS</name>
<gene>
    <name evidence="4" type="ORF">DGAL_LOCUS8624</name>
</gene>
<keyword evidence="2" id="KW-0446">Lipid-binding</keyword>
<dbReference type="Proteomes" id="UP000789390">
    <property type="component" value="Unassembled WGS sequence"/>
</dbReference>
<dbReference type="PROSITE" id="PS00214">
    <property type="entry name" value="FABP"/>
    <property type="match status" value="2"/>
</dbReference>
<dbReference type="InterPro" id="IPR012674">
    <property type="entry name" value="Calycin"/>
</dbReference>
<dbReference type="SUPFAM" id="SSF50814">
    <property type="entry name" value="Lipocalins"/>
    <property type="match status" value="3"/>
</dbReference>
<dbReference type="AlphaFoldDB" id="A0A8J2RSS8"/>
<feature type="domain" description="Cytosolic fatty-acid binding proteins" evidence="3">
    <location>
        <begin position="144"/>
        <end position="161"/>
    </location>
</feature>
<evidence type="ECO:0000313" key="4">
    <source>
        <dbReference type="EMBL" id="CAH0105568.1"/>
    </source>
</evidence>